<protein>
    <submittedName>
        <fullName evidence="2">Uncharacterized protein</fullName>
    </submittedName>
</protein>
<keyword evidence="1" id="KW-0175">Coiled coil</keyword>
<accession>A0A9E7T2Y7</accession>
<dbReference type="EMBL" id="ON677538">
    <property type="protein sequence ID" value="UTQ79791.1"/>
    <property type="molecule type" value="Genomic_DNA"/>
</dbReference>
<evidence type="ECO:0000313" key="3">
    <source>
        <dbReference type="Proteomes" id="UP001059684"/>
    </source>
</evidence>
<evidence type="ECO:0000313" key="2">
    <source>
        <dbReference type="EMBL" id="UTQ79791.1"/>
    </source>
</evidence>
<reference evidence="2" key="1">
    <citation type="submission" date="2022-06" db="EMBL/GenBank/DDBJ databases">
        <authorList>
            <person name="He X."/>
            <person name="Cao L."/>
            <person name="Zhang S."/>
            <person name="Xiao J."/>
            <person name="Tong Y."/>
        </authorList>
    </citation>
    <scope>NUCLEOTIDE SEQUENCE</scope>
</reference>
<feature type="coiled-coil region" evidence="1">
    <location>
        <begin position="6"/>
        <end position="33"/>
    </location>
</feature>
<organism evidence="2 3">
    <name type="scientific">Plectonema phage JingP1</name>
    <dbReference type="NCBI Taxonomy" id="2961687"/>
    <lineage>
        <taxon>Viruses</taxon>
        <taxon>Duplodnaviria</taxon>
        <taxon>Heunggongvirae</taxon>
        <taxon>Uroviricota</taxon>
        <taxon>Caudoviricetes</taxon>
        <taxon>Saffermanviridae</taxon>
        <taxon>Morrisvirus</taxon>
        <taxon>Morrisvirus JingP1</taxon>
    </lineage>
</organism>
<name>A0A9E7T2Y7_9CAUD</name>
<keyword evidence="3" id="KW-1185">Reference proteome</keyword>
<proteinExistence type="predicted"/>
<dbReference type="Proteomes" id="UP001059684">
    <property type="component" value="Segment"/>
</dbReference>
<sequence>MDEEELAAMEAELDAIGEELEDLTEAVETSIEENGR</sequence>
<evidence type="ECO:0000256" key="1">
    <source>
        <dbReference type="SAM" id="Coils"/>
    </source>
</evidence>